<proteinExistence type="predicted"/>
<evidence type="ECO:0000313" key="1">
    <source>
        <dbReference type="EMBL" id="KAK8219658.1"/>
    </source>
</evidence>
<organism evidence="1 2">
    <name type="scientific">Zalaria obscura</name>
    <dbReference type="NCBI Taxonomy" id="2024903"/>
    <lineage>
        <taxon>Eukaryota</taxon>
        <taxon>Fungi</taxon>
        <taxon>Dikarya</taxon>
        <taxon>Ascomycota</taxon>
        <taxon>Pezizomycotina</taxon>
        <taxon>Dothideomycetes</taxon>
        <taxon>Dothideomycetidae</taxon>
        <taxon>Dothideales</taxon>
        <taxon>Zalariaceae</taxon>
        <taxon>Zalaria</taxon>
    </lineage>
</organism>
<reference evidence="1" key="1">
    <citation type="submission" date="2024-02" db="EMBL/GenBank/DDBJ databases">
        <title>Metagenome Assembled Genome of Zalaria obscura JY119.</title>
        <authorList>
            <person name="Vighnesh L."/>
            <person name="Jagadeeshwari U."/>
            <person name="Venkata Ramana C."/>
            <person name="Sasikala C."/>
        </authorList>
    </citation>
    <scope>NUCLEOTIDE SEQUENCE</scope>
    <source>
        <strain evidence="1">JY119</strain>
    </source>
</reference>
<accession>A0ACC3SMR6</accession>
<comment type="caution">
    <text evidence="1">The sequence shown here is derived from an EMBL/GenBank/DDBJ whole genome shotgun (WGS) entry which is preliminary data.</text>
</comment>
<protein>
    <submittedName>
        <fullName evidence="1">Uncharacterized protein</fullName>
    </submittedName>
</protein>
<keyword evidence="2" id="KW-1185">Reference proteome</keyword>
<gene>
    <name evidence="1" type="ORF">M8818_000632</name>
</gene>
<dbReference type="Proteomes" id="UP001320706">
    <property type="component" value="Unassembled WGS sequence"/>
</dbReference>
<dbReference type="EMBL" id="JAMKPW020000003">
    <property type="protein sequence ID" value="KAK8219658.1"/>
    <property type="molecule type" value="Genomic_DNA"/>
</dbReference>
<name>A0ACC3SMR6_9PEZI</name>
<evidence type="ECO:0000313" key="2">
    <source>
        <dbReference type="Proteomes" id="UP001320706"/>
    </source>
</evidence>
<sequence>MQSAITVTDSFSNQFPRIPWHVQEEQRSCLAAPPPETRRCQALEQGPTCQVHALPILRPPHHHHLRIPLHGLPHGSGPQDLVRRELDGNALGERRGS</sequence>